<dbReference type="CDD" id="cd00110">
    <property type="entry name" value="LamG"/>
    <property type="match status" value="1"/>
</dbReference>
<dbReference type="SUPFAM" id="SSF49785">
    <property type="entry name" value="Galactose-binding domain-like"/>
    <property type="match status" value="1"/>
</dbReference>
<evidence type="ECO:0000313" key="10">
    <source>
        <dbReference type="EMBL" id="KAK7074570.1"/>
    </source>
</evidence>
<dbReference type="AlphaFoldDB" id="A0AAN8X9D8"/>
<dbReference type="SUPFAM" id="SSF49899">
    <property type="entry name" value="Concanavalin A-like lectins/glucanases"/>
    <property type="match status" value="1"/>
</dbReference>
<dbReference type="Pfam" id="PF02210">
    <property type="entry name" value="Laminin_G_2"/>
    <property type="match status" value="1"/>
</dbReference>
<dbReference type="PANTHER" id="PTHR15036:SF91">
    <property type="entry name" value="NEUREXIN-4"/>
    <property type="match status" value="1"/>
</dbReference>
<dbReference type="PANTHER" id="PTHR15036">
    <property type="entry name" value="PIKACHURIN-LIKE PROTEIN"/>
    <property type="match status" value="1"/>
</dbReference>
<protein>
    <submittedName>
        <fullName evidence="10">Band 4.1 ues' binding motif</fullName>
    </submittedName>
</protein>
<feature type="domain" description="F5/8 type C" evidence="8">
    <location>
        <begin position="1"/>
        <end position="45"/>
    </location>
</feature>
<keyword evidence="6" id="KW-0472">Membrane</keyword>
<evidence type="ECO:0000256" key="6">
    <source>
        <dbReference type="ARBA" id="ARBA00023136"/>
    </source>
</evidence>
<reference evidence="10 11" key="1">
    <citation type="submission" date="2023-11" db="EMBL/GenBank/DDBJ databases">
        <title>Halocaridina rubra genome assembly.</title>
        <authorList>
            <person name="Smith C."/>
        </authorList>
    </citation>
    <scope>NUCLEOTIDE SEQUENCE [LARGE SCALE GENOMIC DNA]</scope>
    <source>
        <strain evidence="10">EP-1</strain>
        <tissue evidence="10">Whole</tissue>
    </source>
</reference>
<dbReference type="Gene3D" id="2.60.120.200">
    <property type="match status" value="2"/>
</dbReference>
<keyword evidence="11" id="KW-1185">Reference proteome</keyword>
<evidence type="ECO:0000256" key="1">
    <source>
        <dbReference type="ARBA" id="ARBA00004479"/>
    </source>
</evidence>
<comment type="caution">
    <text evidence="7">Lacks conserved residue(s) required for the propagation of feature annotation.</text>
</comment>
<keyword evidence="4" id="KW-0732">Signal</keyword>
<dbReference type="SMART" id="SM00282">
    <property type="entry name" value="LamG"/>
    <property type="match status" value="1"/>
</dbReference>
<evidence type="ECO:0000256" key="2">
    <source>
        <dbReference type="ARBA" id="ARBA00022536"/>
    </source>
</evidence>
<evidence type="ECO:0000256" key="4">
    <source>
        <dbReference type="ARBA" id="ARBA00022729"/>
    </source>
</evidence>
<evidence type="ECO:0000259" key="8">
    <source>
        <dbReference type="PROSITE" id="PS50022"/>
    </source>
</evidence>
<keyword evidence="5" id="KW-1133">Transmembrane helix</keyword>
<dbReference type="PROSITE" id="PS01286">
    <property type="entry name" value="FA58C_2"/>
    <property type="match status" value="1"/>
</dbReference>
<dbReference type="InterPro" id="IPR013320">
    <property type="entry name" value="ConA-like_dom_sf"/>
</dbReference>
<feature type="non-terminal residue" evidence="10">
    <location>
        <position position="1"/>
    </location>
</feature>
<proteinExistence type="predicted"/>
<gene>
    <name evidence="10" type="primary">CNTNAP1_4</name>
    <name evidence="10" type="ORF">SK128_005978</name>
</gene>
<keyword evidence="3" id="KW-0812">Transmembrane</keyword>
<dbReference type="EMBL" id="JAXCGZ010011532">
    <property type="protein sequence ID" value="KAK7074570.1"/>
    <property type="molecule type" value="Genomic_DNA"/>
</dbReference>
<dbReference type="Proteomes" id="UP001381693">
    <property type="component" value="Unassembled WGS sequence"/>
</dbReference>
<dbReference type="PROSITE" id="PS50022">
    <property type="entry name" value="FA58C_3"/>
    <property type="match status" value="1"/>
</dbReference>
<evidence type="ECO:0000259" key="9">
    <source>
        <dbReference type="PROSITE" id="PS50025"/>
    </source>
</evidence>
<keyword evidence="2" id="KW-0245">EGF-like domain</keyword>
<organism evidence="10 11">
    <name type="scientific">Halocaridina rubra</name>
    <name type="common">Hawaiian red shrimp</name>
    <dbReference type="NCBI Taxonomy" id="373956"/>
    <lineage>
        <taxon>Eukaryota</taxon>
        <taxon>Metazoa</taxon>
        <taxon>Ecdysozoa</taxon>
        <taxon>Arthropoda</taxon>
        <taxon>Crustacea</taxon>
        <taxon>Multicrustacea</taxon>
        <taxon>Malacostraca</taxon>
        <taxon>Eumalacostraca</taxon>
        <taxon>Eucarida</taxon>
        <taxon>Decapoda</taxon>
        <taxon>Pleocyemata</taxon>
        <taxon>Caridea</taxon>
        <taxon>Atyoidea</taxon>
        <taxon>Atyidae</taxon>
        <taxon>Halocaridina</taxon>
    </lineage>
</organism>
<comment type="caution">
    <text evidence="10">The sequence shown here is derived from an EMBL/GenBank/DDBJ whole genome shotgun (WGS) entry which is preliminary data.</text>
</comment>
<dbReference type="Pfam" id="PF00754">
    <property type="entry name" value="F5_F8_type_C"/>
    <property type="match status" value="1"/>
</dbReference>
<dbReference type="InterPro" id="IPR050372">
    <property type="entry name" value="Neurexin-related_CASP"/>
</dbReference>
<dbReference type="PROSITE" id="PS50025">
    <property type="entry name" value="LAM_G_DOMAIN"/>
    <property type="match status" value="1"/>
</dbReference>
<dbReference type="InterPro" id="IPR000421">
    <property type="entry name" value="FA58C"/>
</dbReference>
<comment type="subcellular location">
    <subcellularLocation>
        <location evidence="1">Membrane</location>
        <topology evidence="1">Single-pass type I membrane protein</topology>
    </subcellularLocation>
</comment>
<dbReference type="InterPro" id="IPR008979">
    <property type="entry name" value="Galactose-bd-like_sf"/>
</dbReference>
<dbReference type="GO" id="GO:0016020">
    <property type="term" value="C:membrane"/>
    <property type="evidence" value="ECO:0007669"/>
    <property type="project" value="UniProtKB-SubCell"/>
</dbReference>
<sequence>AFPGNADGNTVVTNLFDTPIIARYIRVRPTRWRDRISMRLELYGCKYTRHSVSFRGNSMIVMDYERFPIASMRDHFRFRFRTTHPDAMMIYGRGSQGDYLALQLVQNRMVLNINLGSDIMTSLSVGSLLDDNAWHDVEIRREKRNVTFLVDRVRIDDVIRGDFERLDLNRKLYIGGVPNLQVGMKARVNFTGCMENLFINGTAIIPEMQDSDDYYSYYYSRPKYSRINTSPTCPYGDSADLTITFQKKDAHLRYPAFEDQRSVNVSVEFRTYEEEGVIIYHKFANPGYFKKAVEDEADRQKGRARPKSRFVDVVREDMKVCGVIEKDSWYRVTWRWKKP</sequence>
<dbReference type="InterPro" id="IPR001791">
    <property type="entry name" value="Laminin_G"/>
</dbReference>
<name>A0AAN8X9D8_HALRR</name>
<evidence type="ECO:0000256" key="3">
    <source>
        <dbReference type="ARBA" id="ARBA00022692"/>
    </source>
</evidence>
<evidence type="ECO:0000256" key="7">
    <source>
        <dbReference type="PROSITE-ProRule" id="PRU00122"/>
    </source>
</evidence>
<feature type="domain" description="Laminin G" evidence="9">
    <location>
        <begin position="51"/>
        <end position="233"/>
    </location>
</feature>
<evidence type="ECO:0000256" key="5">
    <source>
        <dbReference type="ARBA" id="ARBA00022989"/>
    </source>
</evidence>
<evidence type="ECO:0000313" key="11">
    <source>
        <dbReference type="Proteomes" id="UP001381693"/>
    </source>
</evidence>
<dbReference type="Gene3D" id="2.60.120.260">
    <property type="entry name" value="Galactose-binding domain-like"/>
    <property type="match status" value="1"/>
</dbReference>
<accession>A0AAN8X9D8</accession>